<dbReference type="Ensembl" id="ENSLBET00000000268.1">
    <property type="protein sequence ID" value="ENSLBEP00000000257.1"/>
    <property type="gene ID" value="ENSLBEG00000000204.1"/>
</dbReference>
<evidence type="ECO:0000256" key="4">
    <source>
        <dbReference type="ARBA" id="ARBA00022737"/>
    </source>
</evidence>
<dbReference type="InParanoid" id="A0A3Q3DZY2"/>
<name>A0A3Q3DZY2_9LABR</name>
<evidence type="ECO:0000256" key="6">
    <source>
        <dbReference type="ARBA" id="ARBA00023069"/>
    </source>
</evidence>
<dbReference type="STRING" id="56723.ENSLBEP00000000257"/>
<comment type="similarity">
    <text evidence="8">Belongs to the CFAP52 family.</text>
</comment>
<dbReference type="SMART" id="SM00320">
    <property type="entry name" value="WD40"/>
    <property type="match status" value="12"/>
</dbReference>
<dbReference type="PANTHER" id="PTHR13720:SF14">
    <property type="entry name" value="CILIA- AND FLAGELLA-ASSOCIATED PROTEIN 52"/>
    <property type="match status" value="1"/>
</dbReference>
<evidence type="ECO:0000256" key="2">
    <source>
        <dbReference type="ARBA" id="ARBA00022490"/>
    </source>
</evidence>
<feature type="domain" description="EML-like first beta-propeller" evidence="13">
    <location>
        <begin position="57"/>
        <end position="316"/>
    </location>
</feature>
<keyword evidence="4" id="KW-0677">Repeat</keyword>
<protein>
    <recommendedName>
        <fullName evidence="9">Cilia- and flagella-associated protein 52</fullName>
    </recommendedName>
</protein>
<dbReference type="Pfam" id="PF23409">
    <property type="entry name" value="Beta-prop_EML"/>
    <property type="match status" value="1"/>
</dbReference>
<reference evidence="14" key="1">
    <citation type="submission" date="2025-08" db="UniProtKB">
        <authorList>
            <consortium name="Ensembl"/>
        </authorList>
    </citation>
    <scope>IDENTIFICATION</scope>
</reference>
<feature type="repeat" description="WD" evidence="12">
    <location>
        <begin position="458"/>
        <end position="499"/>
    </location>
</feature>
<organism evidence="14 15">
    <name type="scientific">Labrus bergylta</name>
    <name type="common">ballan wrasse</name>
    <dbReference type="NCBI Taxonomy" id="56723"/>
    <lineage>
        <taxon>Eukaryota</taxon>
        <taxon>Metazoa</taxon>
        <taxon>Chordata</taxon>
        <taxon>Craniata</taxon>
        <taxon>Vertebrata</taxon>
        <taxon>Euteleostomi</taxon>
        <taxon>Actinopterygii</taxon>
        <taxon>Neopterygii</taxon>
        <taxon>Teleostei</taxon>
        <taxon>Neoteleostei</taxon>
        <taxon>Acanthomorphata</taxon>
        <taxon>Eupercaria</taxon>
        <taxon>Labriformes</taxon>
        <taxon>Labridae</taxon>
        <taxon>Labrus</taxon>
    </lineage>
</organism>
<dbReference type="PROSITE" id="PS50294">
    <property type="entry name" value="WD_REPEATS_REGION"/>
    <property type="match status" value="1"/>
</dbReference>
<dbReference type="SUPFAM" id="SSF50978">
    <property type="entry name" value="WD40 repeat-like"/>
    <property type="match status" value="2"/>
</dbReference>
<accession>A0A3Q3DZY2</accession>
<dbReference type="PROSITE" id="PS50082">
    <property type="entry name" value="WD_REPEATS_2"/>
    <property type="match status" value="4"/>
</dbReference>
<keyword evidence="3 12" id="KW-0853">WD repeat</keyword>
<evidence type="ECO:0000313" key="14">
    <source>
        <dbReference type="Ensembl" id="ENSLBEP00000000257.1"/>
    </source>
</evidence>
<keyword evidence="7" id="KW-0966">Cell projection</keyword>
<feature type="repeat" description="WD" evidence="12">
    <location>
        <begin position="414"/>
        <end position="448"/>
    </location>
</feature>
<comment type="function">
    <text evidence="10">Microtubule inner protein (MIP) part of the dynein-decorated doublet microtubules (DMTs) in cilia axoneme. Important for proper ciliary and flagellar beating. May act in cooperation with CFAP45 and axonemal dynein subunit DNAH11. May play a role in cell growth and/or survival.</text>
</comment>
<dbReference type="FunFam" id="2.130.10.10:FF:000207">
    <property type="entry name" value="Cilia- and flagella-associated protein 52"/>
    <property type="match status" value="1"/>
</dbReference>
<dbReference type="InterPro" id="IPR019775">
    <property type="entry name" value="WD40_repeat_CS"/>
</dbReference>
<keyword evidence="15" id="KW-1185">Reference proteome</keyword>
<dbReference type="InterPro" id="IPR001680">
    <property type="entry name" value="WD40_rpt"/>
</dbReference>
<dbReference type="Proteomes" id="UP000261660">
    <property type="component" value="Unplaced"/>
</dbReference>
<keyword evidence="6" id="KW-0969">Cilium</keyword>
<evidence type="ECO:0000256" key="3">
    <source>
        <dbReference type="ARBA" id="ARBA00022574"/>
    </source>
</evidence>
<dbReference type="PROSITE" id="PS00678">
    <property type="entry name" value="WD_REPEATS_1"/>
    <property type="match status" value="2"/>
</dbReference>
<dbReference type="GeneTree" id="ENSGT00940000157016"/>
<comment type="subunit">
    <text evidence="11">Microtubule inner protein component of sperm flagellar doublet microtubules. Interacts with BRCA2. Interacts with the CCT chaperonin complex. Interacts with HSP70. Interacts with AK8. Interacts with CFAP45. Interacts with DNAI1. Interacts with IQDC.</text>
</comment>
<dbReference type="Pfam" id="PF00400">
    <property type="entry name" value="WD40"/>
    <property type="match status" value="4"/>
</dbReference>
<evidence type="ECO:0000256" key="12">
    <source>
        <dbReference type="PROSITE-ProRule" id="PRU00221"/>
    </source>
</evidence>
<evidence type="ECO:0000256" key="10">
    <source>
        <dbReference type="ARBA" id="ARBA00046056"/>
    </source>
</evidence>
<comment type="subcellular location">
    <subcellularLocation>
        <location evidence="1">Cytoplasm</location>
        <location evidence="1">Cytoskeleton</location>
        <location evidence="1">Flagellum axoneme</location>
    </subcellularLocation>
</comment>
<evidence type="ECO:0000313" key="15">
    <source>
        <dbReference type="Proteomes" id="UP000261660"/>
    </source>
</evidence>
<dbReference type="InterPro" id="IPR015943">
    <property type="entry name" value="WD40/YVTN_repeat-like_dom_sf"/>
</dbReference>
<feature type="repeat" description="WD" evidence="12">
    <location>
        <begin position="108"/>
        <end position="151"/>
    </location>
</feature>
<evidence type="ECO:0000256" key="9">
    <source>
        <dbReference type="ARBA" id="ARBA00029552"/>
    </source>
</evidence>
<feature type="repeat" description="WD" evidence="12">
    <location>
        <begin position="550"/>
        <end position="584"/>
    </location>
</feature>
<dbReference type="PANTHER" id="PTHR13720">
    <property type="entry name" value="WD-40 REPEAT PROTEIN"/>
    <property type="match status" value="1"/>
</dbReference>
<evidence type="ECO:0000256" key="1">
    <source>
        <dbReference type="ARBA" id="ARBA00004611"/>
    </source>
</evidence>
<sequence length="625" mass="68775">MTFETSNVSEPWPQLQLESVIGFNGHVVSGLRVHPDREHLIYPLGSTVILKRIKDDKQEFLQGHTNNVSCVSVSRSGSYIASGQVNFMGFKAPIIIWDFAERREYTQMVLHNSKIEALSFSPHDKYLVSLGGQDDGRIVVWNIETKQAICGSPASAQSAGDCLTVHFSNTNDNVFVSAGSETLRVWELDVHNRKIRPTECQTGKLRRIVNCVEISEDDQFIYCGTTSGDIMKINLEKRLMADCGPLKTKYSQGVNVLRALKSGDLLVGSGSGTFSLCSRTNFKTLKQVQLEKGVTSIALRGEGQQFFAGTEAGQIYSFSYDDFKAELISTSHTSPVNEVAICFGTSELFATCAAEDIRVWHIHKPKELLRITVPNMTCNAVDFMVDGHSIISAWNDGKIRLFAPESGRLMILIPNAHRMGVTAIAGTRSCRRIVSGGGEGRVCVWELQPHGHKLLDTMKEHKATVTCIKIKSNDKVCVTASEDGSCVIWDIERFKSLRLLLANTMFRSVCYHPEEYQIITGGRDGLITYFDVCDGETIRNMAGSPSGAAINAIDISQDGRHFVTGGDEKIVKVWDFMEGDVTHAGVAHGGSVTSVKLCCNNSTLISTSADGAIFRWRFPHPPSSS</sequence>
<dbReference type="AlphaFoldDB" id="A0A3Q3DZY2"/>
<keyword evidence="5" id="KW-0282">Flagellum</keyword>
<dbReference type="InterPro" id="IPR036322">
    <property type="entry name" value="WD40_repeat_dom_sf"/>
</dbReference>
<dbReference type="GO" id="GO:0005930">
    <property type="term" value="C:axoneme"/>
    <property type="evidence" value="ECO:0007669"/>
    <property type="project" value="UniProtKB-ARBA"/>
</dbReference>
<evidence type="ECO:0000259" key="13">
    <source>
        <dbReference type="Pfam" id="PF23409"/>
    </source>
</evidence>
<dbReference type="InterPro" id="IPR055439">
    <property type="entry name" value="Beta-prop_EML_1st"/>
</dbReference>
<evidence type="ECO:0000256" key="5">
    <source>
        <dbReference type="ARBA" id="ARBA00022846"/>
    </source>
</evidence>
<evidence type="ECO:0000256" key="8">
    <source>
        <dbReference type="ARBA" id="ARBA00029456"/>
    </source>
</evidence>
<dbReference type="FunFam" id="2.130.10.10:FF:001320">
    <property type="entry name" value="Predicted protein"/>
    <property type="match status" value="1"/>
</dbReference>
<keyword evidence="2" id="KW-0963">Cytoplasm</keyword>
<dbReference type="Gene3D" id="2.130.10.10">
    <property type="entry name" value="YVTN repeat-like/Quinoprotein amine dehydrogenase"/>
    <property type="match status" value="3"/>
</dbReference>
<dbReference type="GO" id="GO:0005874">
    <property type="term" value="C:microtubule"/>
    <property type="evidence" value="ECO:0007669"/>
    <property type="project" value="UniProtKB-KW"/>
</dbReference>
<dbReference type="InterPro" id="IPR050630">
    <property type="entry name" value="WD_repeat_EMAP"/>
</dbReference>
<evidence type="ECO:0000256" key="11">
    <source>
        <dbReference type="ARBA" id="ARBA00047117"/>
    </source>
</evidence>
<dbReference type="FunFam" id="2.130.10.10:FF:000173">
    <property type="entry name" value="Cilia- and flagella-associated protein 52"/>
    <property type="match status" value="1"/>
</dbReference>
<proteinExistence type="inferred from homology"/>
<evidence type="ECO:0000256" key="7">
    <source>
        <dbReference type="ARBA" id="ARBA00023273"/>
    </source>
</evidence>
<reference evidence="14" key="2">
    <citation type="submission" date="2025-09" db="UniProtKB">
        <authorList>
            <consortium name="Ensembl"/>
        </authorList>
    </citation>
    <scope>IDENTIFICATION</scope>
</reference>
<dbReference type="OrthoDB" id="6252103at2759"/>